<feature type="region of interest" description="Disordered" evidence="2">
    <location>
        <begin position="724"/>
        <end position="754"/>
    </location>
</feature>
<comment type="caution">
    <text evidence="4">The sequence shown here is derived from an EMBL/GenBank/DDBJ whole genome shotgun (WGS) entry which is preliminary data.</text>
</comment>
<reference evidence="4" key="1">
    <citation type="submission" date="2021-06" db="EMBL/GenBank/DDBJ databases">
        <authorList>
            <person name="Kallberg Y."/>
            <person name="Tangrot J."/>
            <person name="Rosling A."/>
        </authorList>
    </citation>
    <scope>NUCLEOTIDE SEQUENCE</scope>
    <source>
        <strain evidence="4">FL966</strain>
    </source>
</reference>
<protein>
    <submittedName>
        <fullName evidence="4">12400_t:CDS:1</fullName>
    </submittedName>
</protein>
<evidence type="ECO:0000259" key="3">
    <source>
        <dbReference type="PROSITE" id="PS50085"/>
    </source>
</evidence>
<feature type="region of interest" description="Disordered" evidence="2">
    <location>
        <begin position="1245"/>
        <end position="1266"/>
    </location>
</feature>
<dbReference type="OrthoDB" id="1749473at2759"/>
<keyword evidence="1" id="KW-0343">GTPase activation</keyword>
<dbReference type="GO" id="GO:0051056">
    <property type="term" value="P:regulation of small GTPase mediated signal transduction"/>
    <property type="evidence" value="ECO:0007669"/>
    <property type="project" value="InterPro"/>
</dbReference>
<dbReference type="Pfam" id="PF02145">
    <property type="entry name" value="Rap_GAP"/>
    <property type="match status" value="1"/>
</dbReference>
<evidence type="ECO:0000256" key="2">
    <source>
        <dbReference type="SAM" id="MobiDB-lite"/>
    </source>
</evidence>
<evidence type="ECO:0000313" key="4">
    <source>
        <dbReference type="EMBL" id="CAG8620547.1"/>
    </source>
</evidence>
<evidence type="ECO:0000256" key="1">
    <source>
        <dbReference type="ARBA" id="ARBA00022468"/>
    </source>
</evidence>
<evidence type="ECO:0000313" key="5">
    <source>
        <dbReference type="Proteomes" id="UP000789759"/>
    </source>
</evidence>
<dbReference type="InterPro" id="IPR035974">
    <property type="entry name" value="Rap/Ran-GAP_sf"/>
</dbReference>
<dbReference type="PANTHER" id="PTHR21344:SF1">
    <property type="entry name" value="RAL GTPASE-ACTIVATING PROTEIN SUBUNIT BETA"/>
    <property type="match status" value="1"/>
</dbReference>
<dbReference type="PANTHER" id="PTHR21344">
    <property type="entry name" value="RAL GTPASE-ACTIVATING PROTEIN SUBUNIT BETA"/>
    <property type="match status" value="1"/>
</dbReference>
<organism evidence="4 5">
    <name type="scientific">Cetraspora pellucida</name>
    <dbReference type="NCBI Taxonomy" id="1433469"/>
    <lineage>
        <taxon>Eukaryota</taxon>
        <taxon>Fungi</taxon>
        <taxon>Fungi incertae sedis</taxon>
        <taxon>Mucoromycota</taxon>
        <taxon>Glomeromycotina</taxon>
        <taxon>Glomeromycetes</taxon>
        <taxon>Diversisporales</taxon>
        <taxon>Gigasporaceae</taxon>
        <taxon>Cetraspora</taxon>
    </lineage>
</organism>
<dbReference type="EMBL" id="CAJVQA010005427">
    <property type="protein sequence ID" value="CAG8620547.1"/>
    <property type="molecule type" value="Genomic_DNA"/>
</dbReference>
<dbReference type="Proteomes" id="UP000789759">
    <property type="component" value="Unassembled WGS sequence"/>
</dbReference>
<dbReference type="Gene3D" id="3.40.50.11210">
    <property type="entry name" value="Rap/Ran-GAP"/>
    <property type="match status" value="1"/>
</dbReference>
<proteinExistence type="predicted"/>
<keyword evidence="5" id="KW-1185">Reference proteome</keyword>
<dbReference type="Pfam" id="PF20412">
    <property type="entry name" value="RALGAPB_N"/>
    <property type="match status" value="1"/>
</dbReference>
<dbReference type="InterPro" id="IPR000331">
    <property type="entry name" value="Rap/Ran_GAP_dom"/>
</dbReference>
<feature type="compositionally biased region" description="Polar residues" evidence="2">
    <location>
        <begin position="1245"/>
        <end position="1254"/>
    </location>
</feature>
<dbReference type="InterPro" id="IPR046859">
    <property type="entry name" value="RGPA/RALGAPB_N"/>
</dbReference>
<feature type="domain" description="Rap-GAP" evidence="3">
    <location>
        <begin position="1084"/>
        <end position="1331"/>
    </location>
</feature>
<dbReference type="GO" id="GO:0005096">
    <property type="term" value="F:GTPase activator activity"/>
    <property type="evidence" value="ECO:0007669"/>
    <property type="project" value="UniProtKB-KW"/>
</dbReference>
<gene>
    <name evidence="4" type="ORF">CPELLU_LOCUS7900</name>
</gene>
<name>A0A9N9CZ89_9GLOM</name>
<dbReference type="InterPro" id="IPR039930">
    <property type="entry name" value="RALGAPB"/>
</dbReference>
<accession>A0A9N9CZ89</accession>
<sequence length="1343" mass="151776">MFLQWISWLRLLDHNPESNVLAKFPLNVRKVLISEITQTLLQTHDPNLLSSITHVKWVMEAVGQGFALPLEDMSIITANSKELYSQWLFEPNSRPAAIRNATGQQEEQEFWQIIFHHYSLLFQPRYQTPASNISTPTTPGFPASSNQITTNCTHLQNHIELCKGVLIVLTMAGRTLGPQFSEETWLVLLKVVLGITDCLLHEPISTTTSDGNMDKKTAMTMADELCEHLLRVLFELWLRSKIRKVEMWDIFKKCFNQWTHRHQALLQWNATTLALTQRVVRLLYGPKEGADMVNVSVGGYNVGLDLPTDFVYYAWHRMVYLINNPCTLPSSNFSSAISGIGKVIEAFQIIGQPTIHKSSQQDQQDSFFAIPDGNTILRMFGPWLFQACMMSRPDAGTQLGRAAAFGILCRIFCLPQKREKFLHNYVTQFYLALIEGLRVDSCLPTILISTTSLFATELEGVRMMVPDFVVGIKMVLPKLAPGFKIDVPLEDLRLAAIRVASTIMCLPNHFEKVPMRENWSIGLHQNGDKLVSNDDEIMVNELMRVLYSEDESDISKKENKPEPFTALKFYILELLLKSLKTEKSTYNLRYLLHLINVYVVEDVAFCPGLVSLVVKSIQEKVLTMNLPSDVTLYAFDVLKDFVGLYEYVQRDSKNCARELVLEFCRYIDTMLSGAYGGLSITFHLVEKAYDCMMRWILVGQWIVGDRDCHEAVISTISKGISIVPNNDDDNAQQSSPADKKKNRKDPIPNKLFAPRAKMSTANNESILQAGGQNRCGKKGEMAVKLAAEIAMSQFVNHLGNFPAWSDHIGPSRVSTLFNDDLLLAKARIAESNVGSIPELVRYFLVDGRVVIGFVEIPKHPVWIINNDPKTLTASDNFETPVEAGTPVSSPGTPKAPIPQEYIQKELDETDDCPSVIIVMRDSTGKYSWESHMCYKPPIGDGSKIRPLSPEIDKELHEPTLLSPLQSIPILRTETPPHFLYESHGTKDQSFIKRVACFNNDQIPTVDNIFEAGCNSWRAYREVKKLTKRQKEIEKQAFEERRNAKFDHQSPQVFRLFMSHMGLISLENRHRVIPLKISEKLIGDLEKLDLLNERNCLSASVYYIQSGSDHLEHIINPPSISKDFERFLNSLGWPVSLDTHSGYKAKLDSSICKTAPYFADRSVEVIFNVPYLIKAPNNDLSSDSLSNLIKNIFSDDLVCIVWVDDVLSMQSAPSKIGQSALVYIFVHPLQNATGLYWIRIITPSTPHSSIGSGPNSEKRTGKGKVNWNSDTPKLNEIHLTFGPLVDGMIVSRHTIGSLVRNTAISAHDACRNFTETRIRQPYAVRRQFIDEIYNKYKTSLSISE</sequence>
<dbReference type="PROSITE" id="PS50085">
    <property type="entry name" value="RAPGAP"/>
    <property type="match status" value="1"/>
</dbReference>
<dbReference type="SUPFAM" id="SSF111347">
    <property type="entry name" value="Rap/Ran-GAP"/>
    <property type="match status" value="1"/>
</dbReference>